<evidence type="ECO:0000313" key="2">
    <source>
        <dbReference type="EMBL" id="GFR13212.1"/>
    </source>
</evidence>
<dbReference type="EMBL" id="BMAO01026899">
    <property type="protein sequence ID" value="GFR13212.1"/>
    <property type="molecule type" value="Genomic_DNA"/>
</dbReference>
<reference evidence="2" key="1">
    <citation type="submission" date="2020-07" db="EMBL/GenBank/DDBJ databases">
        <title>Multicomponent nature underlies the extraordinary mechanical properties of spider dragline silk.</title>
        <authorList>
            <person name="Kono N."/>
            <person name="Nakamura H."/>
            <person name="Mori M."/>
            <person name="Yoshida Y."/>
            <person name="Ohtoshi R."/>
            <person name="Malay A.D."/>
            <person name="Moran D.A.P."/>
            <person name="Tomita M."/>
            <person name="Numata K."/>
            <person name="Arakawa K."/>
        </authorList>
    </citation>
    <scope>NUCLEOTIDE SEQUENCE</scope>
</reference>
<dbReference type="Proteomes" id="UP000887116">
    <property type="component" value="Unassembled WGS sequence"/>
</dbReference>
<gene>
    <name evidence="2" type="ORF">TNCT_734411</name>
</gene>
<keyword evidence="3" id="KW-1185">Reference proteome</keyword>
<dbReference type="OrthoDB" id="6420869at2759"/>
<accession>A0A8X6LLY8</accession>
<protein>
    <submittedName>
        <fullName evidence="2">Uncharacterized protein</fullName>
    </submittedName>
</protein>
<proteinExistence type="predicted"/>
<comment type="caution">
    <text evidence="2">The sequence shown here is derived from an EMBL/GenBank/DDBJ whole genome shotgun (WGS) entry which is preliminary data.</text>
</comment>
<feature type="region of interest" description="Disordered" evidence="1">
    <location>
        <begin position="56"/>
        <end position="83"/>
    </location>
</feature>
<sequence length="83" mass="9338">MVRIFRALCIYPFRCSGHANLRVSVLEAVTRSILGFCWCTAQGSVRPPRVRCLQPSRHVEKRRRMESKSQLAPPPPQGMVCGG</sequence>
<evidence type="ECO:0000313" key="3">
    <source>
        <dbReference type="Proteomes" id="UP000887116"/>
    </source>
</evidence>
<name>A0A8X6LLY8_TRICU</name>
<organism evidence="2 3">
    <name type="scientific">Trichonephila clavata</name>
    <name type="common">Joro spider</name>
    <name type="synonym">Nephila clavata</name>
    <dbReference type="NCBI Taxonomy" id="2740835"/>
    <lineage>
        <taxon>Eukaryota</taxon>
        <taxon>Metazoa</taxon>
        <taxon>Ecdysozoa</taxon>
        <taxon>Arthropoda</taxon>
        <taxon>Chelicerata</taxon>
        <taxon>Arachnida</taxon>
        <taxon>Araneae</taxon>
        <taxon>Araneomorphae</taxon>
        <taxon>Entelegynae</taxon>
        <taxon>Araneoidea</taxon>
        <taxon>Nephilidae</taxon>
        <taxon>Trichonephila</taxon>
    </lineage>
</organism>
<evidence type="ECO:0000256" key="1">
    <source>
        <dbReference type="SAM" id="MobiDB-lite"/>
    </source>
</evidence>
<dbReference type="AlphaFoldDB" id="A0A8X6LLY8"/>